<protein>
    <submittedName>
        <fullName evidence="1">Uncharacterized protein</fullName>
    </submittedName>
</protein>
<name>A0A2M8KJ81_9BACT</name>
<accession>A0A2M8KJ81</accession>
<dbReference type="EMBL" id="PFEA01000017">
    <property type="protein sequence ID" value="PJE59963.1"/>
    <property type="molecule type" value="Genomic_DNA"/>
</dbReference>
<evidence type="ECO:0000313" key="1">
    <source>
        <dbReference type="EMBL" id="PJE59963.1"/>
    </source>
</evidence>
<evidence type="ECO:0000313" key="2">
    <source>
        <dbReference type="Proteomes" id="UP000231086"/>
    </source>
</evidence>
<organism evidence="1 2">
    <name type="scientific">Candidatus Portnoybacteria bacterium CG10_big_fil_rev_8_21_14_0_10_44_7</name>
    <dbReference type="NCBI Taxonomy" id="1974816"/>
    <lineage>
        <taxon>Bacteria</taxon>
        <taxon>Candidatus Portnoyibacteriota</taxon>
    </lineage>
</organism>
<sequence length="87" mass="9888">MTVGDFLQARQDLVTLREAEPRLVLPGMFRRVEQIERLIRQNLGINQTEPLALYQEMELGGEVAEFVLNFCSEVGRMALVYSQACVS</sequence>
<dbReference type="AlphaFoldDB" id="A0A2M8KJ81"/>
<proteinExistence type="predicted"/>
<dbReference type="Proteomes" id="UP000231086">
    <property type="component" value="Unassembled WGS sequence"/>
</dbReference>
<gene>
    <name evidence="1" type="ORF">COU85_00845</name>
</gene>
<reference evidence="2" key="1">
    <citation type="submission" date="2017-09" db="EMBL/GenBank/DDBJ databases">
        <title>Depth-based differentiation of microbial function through sediment-hosted aquifers and enrichment of novel symbionts in the deep terrestrial subsurface.</title>
        <authorList>
            <person name="Probst A.J."/>
            <person name="Ladd B."/>
            <person name="Jarett J.K."/>
            <person name="Geller-Mcgrath D.E."/>
            <person name="Sieber C.M.K."/>
            <person name="Emerson J.B."/>
            <person name="Anantharaman K."/>
            <person name="Thomas B.C."/>
            <person name="Malmstrom R."/>
            <person name="Stieglmeier M."/>
            <person name="Klingl A."/>
            <person name="Woyke T."/>
            <person name="Ryan C.M."/>
            <person name="Banfield J.F."/>
        </authorList>
    </citation>
    <scope>NUCLEOTIDE SEQUENCE [LARGE SCALE GENOMIC DNA]</scope>
</reference>
<comment type="caution">
    <text evidence="1">The sequence shown here is derived from an EMBL/GenBank/DDBJ whole genome shotgun (WGS) entry which is preliminary data.</text>
</comment>